<feature type="compositionally biased region" description="Low complexity" evidence="1">
    <location>
        <begin position="147"/>
        <end position="169"/>
    </location>
</feature>
<gene>
    <name evidence="3" type="ORF">BB559_002881</name>
</gene>
<sequence length="190" mass="22039">MKFVFFLLFFIQLCFSERGIFLEGTISIDKRYPNSVVLSLSSLEPVQIYFVGEYKPELVPGYYGENAVFKIASPTVQLRYNKHHYYIVYNGHATEAIKWNKPRVSNCVGLPIHKCETFKANIHAFIPTNKVFPEFNPTHYRPQIPAQKVNQENNKQNNPPNKPIPKQGNMNLPGPIRHQRPSSFKPYNRN</sequence>
<dbReference type="Proteomes" id="UP000245699">
    <property type="component" value="Unassembled WGS sequence"/>
</dbReference>
<dbReference type="EMBL" id="MBFT01000215">
    <property type="protein sequence ID" value="PVU94915.1"/>
    <property type="molecule type" value="Genomic_DNA"/>
</dbReference>
<protein>
    <submittedName>
        <fullName evidence="3">Uncharacterized protein</fullName>
    </submittedName>
</protein>
<accession>A0A2T9YRE2</accession>
<evidence type="ECO:0000313" key="4">
    <source>
        <dbReference type="Proteomes" id="UP000245699"/>
    </source>
</evidence>
<keyword evidence="2" id="KW-0732">Signal</keyword>
<feature type="signal peptide" evidence="2">
    <location>
        <begin position="1"/>
        <end position="16"/>
    </location>
</feature>
<evidence type="ECO:0000256" key="2">
    <source>
        <dbReference type="SAM" id="SignalP"/>
    </source>
</evidence>
<proteinExistence type="predicted"/>
<reference evidence="3 4" key="1">
    <citation type="journal article" date="2018" name="MBio">
        <title>Comparative Genomics Reveals the Core Gene Toolbox for the Fungus-Insect Symbiosis.</title>
        <authorList>
            <person name="Wang Y."/>
            <person name="Stata M."/>
            <person name="Wang W."/>
            <person name="Stajich J.E."/>
            <person name="White M.M."/>
            <person name="Moncalvo J.M."/>
        </authorList>
    </citation>
    <scope>NUCLEOTIDE SEQUENCE [LARGE SCALE GENOMIC DNA]</scope>
    <source>
        <strain evidence="3 4">AUS-77-4</strain>
    </source>
</reference>
<comment type="caution">
    <text evidence="3">The sequence shown here is derived from an EMBL/GenBank/DDBJ whole genome shotgun (WGS) entry which is preliminary data.</text>
</comment>
<dbReference type="AlphaFoldDB" id="A0A2T9YRE2"/>
<feature type="region of interest" description="Disordered" evidence="1">
    <location>
        <begin position="146"/>
        <end position="190"/>
    </location>
</feature>
<feature type="chain" id="PRO_5015495569" evidence="2">
    <location>
        <begin position="17"/>
        <end position="190"/>
    </location>
</feature>
<evidence type="ECO:0000313" key="3">
    <source>
        <dbReference type="EMBL" id="PVU94915.1"/>
    </source>
</evidence>
<keyword evidence="4" id="KW-1185">Reference proteome</keyword>
<organism evidence="3 4">
    <name type="scientific">Furculomyces boomerangus</name>
    <dbReference type="NCBI Taxonomy" id="61424"/>
    <lineage>
        <taxon>Eukaryota</taxon>
        <taxon>Fungi</taxon>
        <taxon>Fungi incertae sedis</taxon>
        <taxon>Zoopagomycota</taxon>
        <taxon>Kickxellomycotina</taxon>
        <taxon>Harpellomycetes</taxon>
        <taxon>Harpellales</taxon>
        <taxon>Harpellaceae</taxon>
        <taxon>Furculomyces</taxon>
    </lineage>
</organism>
<name>A0A2T9YRE2_9FUNG</name>
<evidence type="ECO:0000256" key="1">
    <source>
        <dbReference type="SAM" id="MobiDB-lite"/>
    </source>
</evidence>